<dbReference type="AlphaFoldDB" id="A0A1F6FPY4"/>
<dbReference type="EMBL" id="MFMT01000036">
    <property type="protein sequence ID" value="OGG87908.1"/>
    <property type="molecule type" value="Genomic_DNA"/>
</dbReference>
<comment type="caution">
    <text evidence="1">The sequence shown here is derived from an EMBL/GenBank/DDBJ whole genome shotgun (WGS) entry which is preliminary data.</text>
</comment>
<dbReference type="Proteomes" id="UP000179230">
    <property type="component" value="Unassembled WGS sequence"/>
</dbReference>
<evidence type="ECO:0000313" key="1">
    <source>
        <dbReference type="EMBL" id="OGG87908.1"/>
    </source>
</evidence>
<organism evidence="1 2">
    <name type="scientific">Candidatus Kaiserbacteria bacterium RIFOXYD1_FULL_42_15</name>
    <dbReference type="NCBI Taxonomy" id="1798532"/>
    <lineage>
        <taxon>Bacteria</taxon>
        <taxon>Candidatus Kaiseribacteriota</taxon>
    </lineage>
</organism>
<evidence type="ECO:0000313" key="2">
    <source>
        <dbReference type="Proteomes" id="UP000179230"/>
    </source>
</evidence>
<gene>
    <name evidence="1" type="ORF">A2592_01450</name>
</gene>
<protein>
    <submittedName>
        <fullName evidence="1">Uncharacterized protein</fullName>
    </submittedName>
</protein>
<accession>A0A1F6FPY4</accession>
<name>A0A1F6FPY4_9BACT</name>
<proteinExistence type="predicted"/>
<sequence>MTTQIIFKIDAKIKAKAMKRAKSEGVPFAVFLKMATEKYADGEFTLGIVESDEKFNAKTARAVRTALKDIKAEKNLVRFASDNEMDKHLLSL</sequence>
<reference evidence="1 2" key="1">
    <citation type="journal article" date="2016" name="Nat. Commun.">
        <title>Thousands of microbial genomes shed light on interconnected biogeochemical processes in an aquifer system.</title>
        <authorList>
            <person name="Anantharaman K."/>
            <person name="Brown C.T."/>
            <person name="Hug L.A."/>
            <person name="Sharon I."/>
            <person name="Castelle C.J."/>
            <person name="Probst A.J."/>
            <person name="Thomas B.C."/>
            <person name="Singh A."/>
            <person name="Wilkins M.J."/>
            <person name="Karaoz U."/>
            <person name="Brodie E.L."/>
            <person name="Williams K.H."/>
            <person name="Hubbard S.S."/>
            <person name="Banfield J.F."/>
        </authorList>
    </citation>
    <scope>NUCLEOTIDE SEQUENCE [LARGE SCALE GENOMIC DNA]</scope>
</reference>